<evidence type="ECO:0000256" key="13">
    <source>
        <dbReference type="ARBA" id="ARBA00023209"/>
    </source>
</evidence>
<name>A0A930VZU6_9ACTN</name>
<keyword evidence="6 19" id="KW-0812">Transmembrane</keyword>
<feature type="binding site" evidence="18">
    <location>
        <position position="78"/>
    </location>
    <ligand>
        <name>a divalent metal cation</name>
        <dbReference type="ChEBI" id="CHEBI:60240"/>
    </ligand>
</feature>
<keyword evidence="9 17" id="KW-0067">ATP-binding</keyword>
<keyword evidence="4" id="KW-0444">Lipid biosynthesis</keyword>
<comment type="subcellular location">
    <subcellularLocation>
        <location evidence="1">Cell membrane</location>
        <topology evidence="1">Multi-pass membrane protein</topology>
    </subcellularLocation>
</comment>
<evidence type="ECO:0000256" key="15">
    <source>
        <dbReference type="PIRSR" id="PIRSR600829-1"/>
    </source>
</evidence>
<dbReference type="CDD" id="cd14265">
    <property type="entry name" value="UDPK_IM_like"/>
    <property type="match status" value="1"/>
</dbReference>
<dbReference type="PANTHER" id="PTHR34299:SF1">
    <property type="entry name" value="DIACYLGLYCEROL KINASE"/>
    <property type="match status" value="1"/>
</dbReference>
<evidence type="ECO:0000256" key="10">
    <source>
        <dbReference type="ARBA" id="ARBA00022989"/>
    </source>
</evidence>
<feature type="active site" description="Proton acceptor" evidence="15">
    <location>
        <position position="71"/>
    </location>
</feature>
<dbReference type="GO" id="GO:0008654">
    <property type="term" value="P:phospholipid biosynthetic process"/>
    <property type="evidence" value="ECO:0007669"/>
    <property type="project" value="UniProtKB-KW"/>
</dbReference>
<evidence type="ECO:0000256" key="6">
    <source>
        <dbReference type="ARBA" id="ARBA00022692"/>
    </source>
</evidence>
<dbReference type="PANTHER" id="PTHR34299">
    <property type="entry name" value="DIACYLGLYCEROL KINASE"/>
    <property type="match status" value="1"/>
</dbReference>
<keyword evidence="7 17" id="KW-0547">Nucleotide-binding</keyword>
<dbReference type="GO" id="GO:0046872">
    <property type="term" value="F:metal ion binding"/>
    <property type="evidence" value="ECO:0007669"/>
    <property type="project" value="UniProtKB-KW"/>
</dbReference>
<feature type="transmembrane region" description="Helical" evidence="19">
    <location>
        <begin position="98"/>
        <end position="123"/>
    </location>
</feature>
<evidence type="ECO:0000313" key="21">
    <source>
        <dbReference type="Proteomes" id="UP000772566"/>
    </source>
</evidence>
<dbReference type="InterPro" id="IPR036945">
    <property type="entry name" value="DAGK_sf"/>
</dbReference>
<reference evidence="20" key="1">
    <citation type="submission" date="2020-04" db="EMBL/GenBank/DDBJ databases">
        <title>Deep metagenomics examines the oral microbiome during advanced dental caries in children, revealing novel taxa and co-occurrences with host molecules.</title>
        <authorList>
            <person name="Baker J.L."/>
            <person name="Morton J.T."/>
            <person name="Dinis M."/>
            <person name="Alvarez R."/>
            <person name="Tran N.C."/>
            <person name="Knight R."/>
            <person name="Edlund A."/>
        </authorList>
    </citation>
    <scope>NUCLEOTIDE SEQUENCE</scope>
    <source>
        <strain evidence="20">JCVI_22A_bin.2</strain>
    </source>
</reference>
<evidence type="ECO:0000256" key="9">
    <source>
        <dbReference type="ARBA" id="ARBA00022840"/>
    </source>
</evidence>
<feature type="binding site" evidence="17">
    <location>
        <position position="30"/>
    </location>
    <ligand>
        <name>ATP</name>
        <dbReference type="ChEBI" id="CHEBI:30616"/>
    </ligand>
</feature>
<feature type="binding site" evidence="17">
    <location>
        <begin position="87"/>
        <end position="89"/>
    </location>
    <ligand>
        <name>ATP</name>
        <dbReference type="ChEBI" id="CHEBI:30616"/>
    </ligand>
</feature>
<evidence type="ECO:0000256" key="17">
    <source>
        <dbReference type="PIRSR" id="PIRSR600829-3"/>
    </source>
</evidence>
<keyword evidence="18" id="KW-0460">Magnesium</keyword>
<evidence type="ECO:0000256" key="16">
    <source>
        <dbReference type="PIRSR" id="PIRSR600829-2"/>
    </source>
</evidence>
<keyword evidence="5" id="KW-0808">Transferase</keyword>
<gene>
    <name evidence="20" type="ORF">HXK23_03190</name>
</gene>
<protein>
    <submittedName>
        <fullName evidence="20">Diacylglycerol kinase family protein</fullName>
    </submittedName>
</protein>
<comment type="cofactor">
    <cofactor evidence="18">
        <name>Mg(2+)</name>
        <dbReference type="ChEBI" id="CHEBI:18420"/>
    </cofactor>
    <text evidence="18">Mn(2+), Zn(2+), Cd(2+) and Co(2+) support activity to lesser extents.</text>
</comment>
<evidence type="ECO:0000256" key="5">
    <source>
        <dbReference type="ARBA" id="ARBA00022679"/>
    </source>
</evidence>
<feature type="binding site" evidence="16">
    <location>
        <position position="71"/>
    </location>
    <ligand>
        <name>substrate</name>
    </ligand>
</feature>
<evidence type="ECO:0000256" key="4">
    <source>
        <dbReference type="ARBA" id="ARBA00022516"/>
    </source>
</evidence>
<evidence type="ECO:0000256" key="18">
    <source>
        <dbReference type="PIRSR" id="PIRSR600829-4"/>
    </source>
</evidence>
<keyword evidence="18" id="KW-0479">Metal-binding</keyword>
<sequence>MIPGSKGRHPSFKRGLLFALQGARQAFAQEANLRRMAVAAAVTVVAGLFVGLDAVSWALVLACIGAVLTTELLNTAIETVVDLVSPEFHPMAGKAKDIAAAASCCISITAALIGLLVFSRAIFHW</sequence>
<feature type="binding site" evidence="18">
    <location>
        <position position="30"/>
    </location>
    <ligand>
        <name>a divalent metal cation</name>
        <dbReference type="ChEBI" id="CHEBI:60240"/>
    </ligand>
</feature>
<keyword evidence="8 20" id="KW-0418">Kinase</keyword>
<evidence type="ECO:0000256" key="7">
    <source>
        <dbReference type="ARBA" id="ARBA00022741"/>
    </source>
</evidence>
<dbReference type="Pfam" id="PF01219">
    <property type="entry name" value="DAGK_prokar"/>
    <property type="match status" value="1"/>
</dbReference>
<comment type="caution">
    <text evidence="20">The sequence shown here is derived from an EMBL/GenBank/DDBJ whole genome shotgun (WGS) entry which is preliminary data.</text>
</comment>
<keyword evidence="14" id="KW-1208">Phospholipid metabolism</keyword>
<evidence type="ECO:0000256" key="2">
    <source>
        <dbReference type="ARBA" id="ARBA00005967"/>
    </source>
</evidence>
<keyword evidence="3" id="KW-1003">Cell membrane</keyword>
<dbReference type="Proteomes" id="UP000772566">
    <property type="component" value="Unassembled WGS sequence"/>
</dbReference>
<dbReference type="GO" id="GO:0005886">
    <property type="term" value="C:plasma membrane"/>
    <property type="evidence" value="ECO:0007669"/>
    <property type="project" value="UniProtKB-SubCell"/>
</dbReference>
<keyword evidence="13" id="KW-0594">Phospholipid biosynthesis</keyword>
<keyword evidence="12 19" id="KW-0472">Membrane</keyword>
<feature type="binding site" evidence="17">
    <location>
        <begin position="96"/>
        <end position="97"/>
    </location>
    <ligand>
        <name>ATP</name>
        <dbReference type="ChEBI" id="CHEBI:30616"/>
    </ligand>
</feature>
<comment type="similarity">
    <text evidence="2">Belongs to the bacterial diacylglycerol kinase family.</text>
</comment>
<accession>A0A930VZU6</accession>
<dbReference type="InterPro" id="IPR000829">
    <property type="entry name" value="DAGK"/>
</dbReference>
<dbReference type="AlphaFoldDB" id="A0A930VZU6"/>
<evidence type="ECO:0000313" key="20">
    <source>
        <dbReference type="EMBL" id="MBF4809215.1"/>
    </source>
</evidence>
<evidence type="ECO:0000256" key="14">
    <source>
        <dbReference type="ARBA" id="ARBA00023264"/>
    </source>
</evidence>
<keyword evidence="11" id="KW-0443">Lipid metabolism</keyword>
<evidence type="ECO:0000256" key="1">
    <source>
        <dbReference type="ARBA" id="ARBA00004651"/>
    </source>
</evidence>
<feature type="binding site" evidence="17">
    <location>
        <position position="78"/>
    </location>
    <ligand>
        <name>ATP</name>
        <dbReference type="ChEBI" id="CHEBI:30616"/>
    </ligand>
</feature>
<dbReference type="InterPro" id="IPR033717">
    <property type="entry name" value="UDPK"/>
</dbReference>
<organism evidence="20 21">
    <name type="scientific">Lancefieldella parvula</name>
    <dbReference type="NCBI Taxonomy" id="1382"/>
    <lineage>
        <taxon>Bacteria</taxon>
        <taxon>Bacillati</taxon>
        <taxon>Actinomycetota</taxon>
        <taxon>Coriobacteriia</taxon>
        <taxon>Coriobacteriales</taxon>
        <taxon>Atopobiaceae</taxon>
        <taxon>Lancefieldella</taxon>
    </lineage>
</organism>
<evidence type="ECO:0000256" key="12">
    <source>
        <dbReference type="ARBA" id="ARBA00023136"/>
    </source>
</evidence>
<evidence type="ECO:0000256" key="19">
    <source>
        <dbReference type="SAM" id="Phobius"/>
    </source>
</evidence>
<dbReference type="GO" id="GO:0016301">
    <property type="term" value="F:kinase activity"/>
    <property type="evidence" value="ECO:0007669"/>
    <property type="project" value="UniProtKB-KW"/>
</dbReference>
<dbReference type="GO" id="GO:0005524">
    <property type="term" value="F:ATP binding"/>
    <property type="evidence" value="ECO:0007669"/>
    <property type="project" value="UniProtKB-KW"/>
</dbReference>
<proteinExistence type="inferred from homology"/>
<evidence type="ECO:0000256" key="3">
    <source>
        <dbReference type="ARBA" id="ARBA00022475"/>
    </source>
</evidence>
<keyword evidence="10 19" id="KW-1133">Transmembrane helix</keyword>
<dbReference type="PROSITE" id="PS01069">
    <property type="entry name" value="DAGK_PROKAR"/>
    <property type="match status" value="1"/>
</dbReference>
<evidence type="ECO:0000256" key="8">
    <source>
        <dbReference type="ARBA" id="ARBA00022777"/>
    </source>
</evidence>
<dbReference type="Gene3D" id="1.10.287.3610">
    <property type="match status" value="1"/>
</dbReference>
<feature type="transmembrane region" description="Helical" evidence="19">
    <location>
        <begin position="38"/>
        <end position="68"/>
    </location>
</feature>
<evidence type="ECO:0000256" key="11">
    <source>
        <dbReference type="ARBA" id="ARBA00023098"/>
    </source>
</evidence>
<dbReference type="EMBL" id="JABZGT010000154">
    <property type="protein sequence ID" value="MBF4809215.1"/>
    <property type="molecule type" value="Genomic_DNA"/>
</dbReference>